<dbReference type="GO" id="GO:0016791">
    <property type="term" value="F:phosphatase activity"/>
    <property type="evidence" value="ECO:0007669"/>
    <property type="project" value="TreeGrafter"/>
</dbReference>
<dbReference type="STRING" id="554083.BKD30_05905"/>
<comment type="caution">
    <text evidence="1">The sequence shown here is derived from an EMBL/GenBank/DDBJ whole genome shotgun (WGS) entry which is preliminary data.</text>
</comment>
<dbReference type="GO" id="GO:0005829">
    <property type="term" value="C:cytosol"/>
    <property type="evidence" value="ECO:0007669"/>
    <property type="project" value="TreeGrafter"/>
</dbReference>
<organism evidence="1 2">
    <name type="scientific">Tersicoccus phoenicis</name>
    <dbReference type="NCBI Taxonomy" id="554083"/>
    <lineage>
        <taxon>Bacteria</taxon>
        <taxon>Bacillati</taxon>
        <taxon>Actinomycetota</taxon>
        <taxon>Actinomycetes</taxon>
        <taxon>Micrococcales</taxon>
        <taxon>Micrococcaceae</taxon>
        <taxon>Tersicoccus</taxon>
    </lineage>
</organism>
<dbReference type="Proteomes" id="UP000187085">
    <property type="component" value="Unassembled WGS sequence"/>
</dbReference>
<dbReference type="NCBIfam" id="TIGR01484">
    <property type="entry name" value="HAD-SF-IIB"/>
    <property type="match status" value="1"/>
</dbReference>
<dbReference type="PANTHER" id="PTHR10000:SF8">
    <property type="entry name" value="HAD SUPERFAMILY HYDROLASE-LIKE, TYPE 3"/>
    <property type="match status" value="1"/>
</dbReference>
<dbReference type="EMBL" id="MRDE01000026">
    <property type="protein sequence ID" value="OMH25484.1"/>
    <property type="molecule type" value="Genomic_DNA"/>
</dbReference>
<dbReference type="InterPro" id="IPR006379">
    <property type="entry name" value="HAD-SF_hydro_IIB"/>
</dbReference>
<accession>A0A1R1LD81</accession>
<dbReference type="AlphaFoldDB" id="A0A1R1LD81"/>
<reference evidence="1 2" key="1">
    <citation type="submission" date="2016-12" db="EMBL/GenBank/DDBJ databases">
        <title>Draft genome of Tersicoccus phoenicis 1P05MA.</title>
        <authorList>
            <person name="Nakajima Y."/>
            <person name="Yoshizawa S."/>
            <person name="Nakamura K."/>
            <person name="Ogura Y."/>
            <person name="Hayashi T."/>
            <person name="Kogure K."/>
        </authorList>
    </citation>
    <scope>NUCLEOTIDE SEQUENCE [LARGE SCALE GENOMIC DNA]</scope>
    <source>
        <strain evidence="1 2">1p05MA</strain>
    </source>
</reference>
<dbReference type="Gene3D" id="3.40.50.1000">
    <property type="entry name" value="HAD superfamily/HAD-like"/>
    <property type="match status" value="1"/>
</dbReference>
<dbReference type="PANTHER" id="PTHR10000">
    <property type="entry name" value="PHOSPHOSERINE PHOSPHATASE"/>
    <property type="match status" value="1"/>
</dbReference>
<name>A0A1R1LD81_9MICC</name>
<keyword evidence="1" id="KW-0378">Hydrolase</keyword>
<sequence length="265" mass="27653">MRQRRLVALDVDGTLLDHDGHMSDAVRDAAGDVVAAGHHVVIATGRSLHATLPVIERIGLARGFAVCSNGGVTVRVDPDLPDGFEVVERVTFDPAPALAALRAILPNATYALEDDTGRFLSTERFQDASFGVEAQGVDFARLLNTTAVRLVVYSATSTPDDFAEAITQAGLHGVAYSVGWTAWLDIAAQGTTKASALEQVRCRLDVDPALTVAMGDGRNDIEMLGWAGHGVVMGQAPAEVVAAADAITGTVDEDGAAVALRALLG</sequence>
<protein>
    <submittedName>
        <fullName evidence="1">HAD family hydrolase</fullName>
    </submittedName>
</protein>
<dbReference type="PROSITE" id="PS01229">
    <property type="entry name" value="COF_2"/>
    <property type="match status" value="1"/>
</dbReference>
<dbReference type="SUPFAM" id="SSF56784">
    <property type="entry name" value="HAD-like"/>
    <property type="match status" value="1"/>
</dbReference>
<proteinExistence type="predicted"/>
<dbReference type="Gene3D" id="3.30.1240.10">
    <property type="match status" value="1"/>
</dbReference>
<keyword evidence="2" id="KW-1185">Reference proteome</keyword>
<dbReference type="InterPro" id="IPR023214">
    <property type="entry name" value="HAD_sf"/>
</dbReference>
<dbReference type="InterPro" id="IPR036412">
    <property type="entry name" value="HAD-like_sf"/>
</dbReference>
<gene>
    <name evidence="1" type="ORF">BKD30_05905</name>
</gene>
<dbReference type="Pfam" id="PF08282">
    <property type="entry name" value="Hydrolase_3"/>
    <property type="match status" value="1"/>
</dbReference>
<evidence type="ECO:0000313" key="2">
    <source>
        <dbReference type="Proteomes" id="UP000187085"/>
    </source>
</evidence>
<evidence type="ECO:0000313" key="1">
    <source>
        <dbReference type="EMBL" id="OMH25484.1"/>
    </source>
</evidence>
<dbReference type="GO" id="GO:0000287">
    <property type="term" value="F:magnesium ion binding"/>
    <property type="evidence" value="ECO:0007669"/>
    <property type="project" value="TreeGrafter"/>
</dbReference>